<evidence type="ECO:0000313" key="3">
    <source>
        <dbReference type="EMBL" id="KAA8635511.1"/>
    </source>
</evidence>
<dbReference type="EMBL" id="NMPR01000011">
    <property type="protein sequence ID" value="KAA8635511.1"/>
    <property type="molecule type" value="Genomic_DNA"/>
</dbReference>
<dbReference type="PANTHER" id="PTHR43662:SF3">
    <property type="entry name" value="DOMAIN PROTEIN, PUTATIVE (AFU_ORTHOLOGUE AFUA_6G11970)-RELATED"/>
    <property type="match status" value="1"/>
</dbReference>
<evidence type="ECO:0000313" key="4">
    <source>
        <dbReference type="Proteomes" id="UP000433876"/>
    </source>
</evidence>
<organism evidence="3 4">
    <name type="scientific">Sordaria macrospora</name>
    <dbReference type="NCBI Taxonomy" id="5147"/>
    <lineage>
        <taxon>Eukaryota</taxon>
        <taxon>Fungi</taxon>
        <taxon>Dikarya</taxon>
        <taxon>Ascomycota</taxon>
        <taxon>Pezizomycotina</taxon>
        <taxon>Sordariomycetes</taxon>
        <taxon>Sordariomycetidae</taxon>
        <taxon>Sordariales</taxon>
        <taxon>Sordariaceae</taxon>
        <taxon>Sordaria</taxon>
    </lineage>
</organism>
<gene>
    <name evidence="3" type="ORF">SMACR_09032</name>
</gene>
<dbReference type="Pfam" id="PF09362">
    <property type="entry name" value="DUF1996"/>
    <property type="match status" value="1"/>
</dbReference>
<dbReference type="InterPro" id="IPR018535">
    <property type="entry name" value="DUF1996"/>
</dbReference>
<dbReference type="Proteomes" id="UP000433876">
    <property type="component" value="Unassembled WGS sequence"/>
</dbReference>
<accession>A0A8S9A3J8</accession>
<feature type="domain" description="DUF1996" evidence="2">
    <location>
        <begin position="221"/>
        <end position="494"/>
    </location>
</feature>
<reference evidence="3 4" key="1">
    <citation type="submission" date="2017-07" db="EMBL/GenBank/DDBJ databases">
        <title>Genome sequence of the Sordaria macrospora wild type strain R19027.</title>
        <authorList>
            <person name="Nowrousian M."/>
            <person name="Teichert I."/>
            <person name="Kueck U."/>
        </authorList>
    </citation>
    <scope>NUCLEOTIDE SEQUENCE [LARGE SCALE GENOMIC DNA]</scope>
    <source>
        <strain evidence="3 4">R19027</strain>
        <tissue evidence="3">Mycelium</tissue>
    </source>
</reference>
<dbReference type="AlphaFoldDB" id="A0A8S9A3J8"/>
<name>A0A8S9A3J8_SORMA</name>
<feature type="region of interest" description="Disordered" evidence="1">
    <location>
        <begin position="385"/>
        <end position="432"/>
    </location>
</feature>
<proteinExistence type="predicted"/>
<evidence type="ECO:0000256" key="1">
    <source>
        <dbReference type="SAM" id="MobiDB-lite"/>
    </source>
</evidence>
<comment type="caution">
    <text evidence="3">The sequence shown here is derived from an EMBL/GenBank/DDBJ whole genome shotgun (WGS) entry which is preliminary data.</text>
</comment>
<dbReference type="VEuPathDB" id="FungiDB:SMAC_09032"/>
<evidence type="ECO:0000259" key="2">
    <source>
        <dbReference type="Pfam" id="PF09362"/>
    </source>
</evidence>
<sequence length="565" mass="61592">MTPSPAVSDLVIDWTRIVGCWSPRISAVSSIRRQTGFNIAHTNIMATNILNGQATSFHSVRVCLTVMHAVPVICFMFPVVSAWQCPACLNQDHLSCKSFCVLLSFSLPVELTSILPLACFTARNGTIFLHTQFSHYFTNPIQQSKMIPLSGILWLTCFLAVPSAVLAAPQPLPLPATGTSVSTAATAAQPSDISTCIRQEPSIKAFFVMGCGKPITIDRLDPIISPGLPSAHLHTVMGGSAFNFSLTYAQTQAHHVRTTCAVSRDKSNYWVPTVYFRHANGSLESVQQVGGINVYYQERLDWTDYCAGKEVLAFPEGFRMIAGDSARRTYDENSVEQRGIQFICLLTDGQEGLDPFRGFPGRTCDGGLQIRIRFPSCWDGVGLGGFEGGDDDSDSDDDGNGNGNSTATTPAPKSAYNGSHVAYPSRGDTGECPPTHPFRIPALLYEMTWAVDAFNHLRNLTSPESPYDKGEQPFVFSNGDKTGYGYHADFFNGWDVDLLQKALRDESCGDNGGRIETCETFKEFLQSSEEMNLVEELEQKVTGEGEQWEGVLEGGVLPGGVRVDG</sequence>
<dbReference type="PANTHER" id="PTHR43662">
    <property type="match status" value="1"/>
</dbReference>
<protein>
    <recommendedName>
        <fullName evidence="2">DUF1996 domain-containing protein</fullName>
    </recommendedName>
</protein>
<feature type="compositionally biased region" description="Acidic residues" evidence="1">
    <location>
        <begin position="388"/>
        <end position="399"/>
    </location>
</feature>